<reference evidence="1 2" key="1">
    <citation type="journal article" date="2018" name="J. Allergy Clin. Immunol.">
        <title>High-quality assembly of Dermatophagoides pteronyssinus genome and transcriptome reveals a wide range of novel allergens.</title>
        <authorList>
            <person name="Liu X.Y."/>
            <person name="Yang K.Y."/>
            <person name="Wang M.Q."/>
            <person name="Kwok J.S."/>
            <person name="Zeng X."/>
            <person name="Yang Z."/>
            <person name="Xiao X.J."/>
            <person name="Lau C.P."/>
            <person name="Li Y."/>
            <person name="Huang Z.M."/>
            <person name="Ba J.G."/>
            <person name="Yim A.K."/>
            <person name="Ouyang C.Y."/>
            <person name="Ngai S.M."/>
            <person name="Chan T.F."/>
            <person name="Leung E.L."/>
            <person name="Liu L."/>
            <person name="Liu Z.G."/>
            <person name="Tsui S.K."/>
        </authorList>
    </citation>
    <scope>NUCLEOTIDE SEQUENCE [LARGE SCALE GENOMIC DNA]</scope>
    <source>
        <strain evidence="1">Derp</strain>
    </source>
</reference>
<reference evidence="1 2" key="2">
    <citation type="journal article" date="2022" name="Mol. Biol. Evol.">
        <title>Comparative Genomics Reveals Insights into the Divergent Evolution of Astigmatic Mites and Household Pest Adaptations.</title>
        <authorList>
            <person name="Xiong Q."/>
            <person name="Wan A.T."/>
            <person name="Liu X."/>
            <person name="Fung C.S."/>
            <person name="Xiao X."/>
            <person name="Malainual N."/>
            <person name="Hou J."/>
            <person name="Wang L."/>
            <person name="Wang M."/>
            <person name="Yang K.Y."/>
            <person name="Cui Y."/>
            <person name="Leung E.L."/>
            <person name="Nong W."/>
            <person name="Shin S.K."/>
            <person name="Au S.W."/>
            <person name="Jeong K.Y."/>
            <person name="Chew F.T."/>
            <person name="Hui J.H."/>
            <person name="Leung T.F."/>
            <person name="Tungtrongchitr A."/>
            <person name="Zhong N."/>
            <person name="Liu Z."/>
            <person name="Tsui S.K."/>
        </authorList>
    </citation>
    <scope>NUCLEOTIDE SEQUENCE [LARGE SCALE GENOMIC DNA]</scope>
    <source>
        <strain evidence="1">Derp</strain>
    </source>
</reference>
<name>A0ABQ8JB40_DERPT</name>
<organism evidence="1 2">
    <name type="scientific">Dermatophagoides pteronyssinus</name>
    <name type="common">European house dust mite</name>
    <dbReference type="NCBI Taxonomy" id="6956"/>
    <lineage>
        <taxon>Eukaryota</taxon>
        <taxon>Metazoa</taxon>
        <taxon>Ecdysozoa</taxon>
        <taxon>Arthropoda</taxon>
        <taxon>Chelicerata</taxon>
        <taxon>Arachnida</taxon>
        <taxon>Acari</taxon>
        <taxon>Acariformes</taxon>
        <taxon>Sarcoptiformes</taxon>
        <taxon>Astigmata</taxon>
        <taxon>Psoroptidia</taxon>
        <taxon>Analgoidea</taxon>
        <taxon>Pyroglyphidae</taxon>
        <taxon>Dermatophagoidinae</taxon>
        <taxon>Dermatophagoides</taxon>
    </lineage>
</organism>
<dbReference type="EMBL" id="NJHN03000054">
    <property type="protein sequence ID" value="KAH9419814.1"/>
    <property type="molecule type" value="Genomic_DNA"/>
</dbReference>
<dbReference type="Proteomes" id="UP000887458">
    <property type="component" value="Unassembled WGS sequence"/>
</dbReference>
<proteinExistence type="predicted"/>
<gene>
    <name evidence="1" type="ORF">DERP_001645</name>
</gene>
<evidence type="ECO:0000313" key="2">
    <source>
        <dbReference type="Proteomes" id="UP000887458"/>
    </source>
</evidence>
<protein>
    <submittedName>
        <fullName evidence="1">Uncharacterized protein</fullName>
    </submittedName>
</protein>
<accession>A0ABQ8JB40</accession>
<comment type="caution">
    <text evidence="1">The sequence shown here is derived from an EMBL/GenBank/DDBJ whole genome shotgun (WGS) entry which is preliminary data.</text>
</comment>
<sequence length="67" mass="7816">MLNYIAIKYISSLSLSSSLTNIINLCFQFVTDCNREMIKYNHQSFNDNHVKPTTNEILKSYQQILVN</sequence>
<keyword evidence="2" id="KW-1185">Reference proteome</keyword>
<evidence type="ECO:0000313" key="1">
    <source>
        <dbReference type="EMBL" id="KAH9419814.1"/>
    </source>
</evidence>